<reference evidence="5 6" key="2">
    <citation type="submission" date="2017-10" db="EMBL/GenBank/DDBJ databases">
        <title>Genome analyses suggest a sexual origin of heterokaryosis in a supposedly ancient asexual fungus.</title>
        <authorList>
            <person name="Corradi N."/>
            <person name="Sedzielewska K."/>
            <person name="Noel J."/>
            <person name="Charron P."/>
            <person name="Farinelli L."/>
            <person name="Marton T."/>
            <person name="Kruger M."/>
            <person name="Pelin A."/>
            <person name="Brachmann A."/>
            <person name="Corradi N."/>
        </authorList>
    </citation>
    <scope>NUCLEOTIDE SEQUENCE [LARGE SCALE GENOMIC DNA]</scope>
    <source>
        <strain evidence="5 6">A1</strain>
    </source>
</reference>
<accession>A0A2N0RZW9</accession>
<dbReference type="InterPro" id="IPR036291">
    <property type="entry name" value="NAD(P)-bd_dom_sf"/>
</dbReference>
<dbReference type="AlphaFoldDB" id="A0A2N0RZW9"/>
<evidence type="ECO:0000256" key="1">
    <source>
        <dbReference type="ARBA" id="ARBA00006484"/>
    </source>
</evidence>
<gene>
    <name evidence="5" type="ORF">RhiirA1_440359</name>
</gene>
<evidence type="ECO:0000313" key="6">
    <source>
        <dbReference type="Proteomes" id="UP000232688"/>
    </source>
</evidence>
<dbReference type="Proteomes" id="UP000232688">
    <property type="component" value="Unassembled WGS sequence"/>
</dbReference>
<dbReference type="PANTHER" id="PTHR42901">
    <property type="entry name" value="ALCOHOL DEHYDROGENASE"/>
    <property type="match status" value="1"/>
</dbReference>
<keyword evidence="3" id="KW-0560">Oxidoreductase</keyword>
<keyword evidence="2" id="KW-0521">NADP</keyword>
<dbReference type="VEuPathDB" id="FungiDB:RhiirFUN_011393"/>
<dbReference type="Pfam" id="PF00106">
    <property type="entry name" value="adh_short"/>
    <property type="match status" value="1"/>
</dbReference>
<dbReference type="Gene3D" id="3.40.50.720">
    <property type="entry name" value="NAD(P)-binding Rossmann-like Domain"/>
    <property type="match status" value="1"/>
</dbReference>
<dbReference type="InterPro" id="IPR020904">
    <property type="entry name" value="Sc_DH/Rdtase_CS"/>
</dbReference>
<dbReference type="VEuPathDB" id="FungiDB:FUN_015536"/>
<dbReference type="SUPFAM" id="SSF51735">
    <property type="entry name" value="NAD(P)-binding Rossmann-fold domains"/>
    <property type="match status" value="1"/>
</dbReference>
<dbReference type="PRINTS" id="PR00080">
    <property type="entry name" value="SDRFAMILY"/>
</dbReference>
<comment type="similarity">
    <text evidence="1 4">Belongs to the short-chain dehydrogenases/reductases (SDR) family.</text>
</comment>
<protein>
    <submittedName>
        <fullName evidence="5">NAD(P)-binding protein</fullName>
    </submittedName>
</protein>
<dbReference type="GO" id="GO:0016616">
    <property type="term" value="F:oxidoreductase activity, acting on the CH-OH group of donors, NAD or NADP as acceptor"/>
    <property type="evidence" value="ECO:0007669"/>
    <property type="project" value="UniProtKB-ARBA"/>
</dbReference>
<reference evidence="5 6" key="1">
    <citation type="submission" date="2017-10" db="EMBL/GenBank/DDBJ databases">
        <title>Extensive intraspecific genome diversity in a model arbuscular mycorrhizal fungus.</title>
        <authorList>
            <person name="Chen E.C.H."/>
            <person name="Morin E."/>
            <person name="Baudet D."/>
            <person name="Noel J."/>
            <person name="Ndikumana S."/>
            <person name="Charron P."/>
            <person name="St-Onge C."/>
            <person name="Giorgi J."/>
            <person name="Grigoriev I.V."/>
            <person name="Roux C."/>
            <person name="Martin F.M."/>
            <person name="Corradi N."/>
        </authorList>
    </citation>
    <scope>NUCLEOTIDE SEQUENCE [LARGE SCALE GENOMIC DNA]</scope>
    <source>
        <strain evidence="5 6">A1</strain>
    </source>
</reference>
<dbReference type="VEuPathDB" id="FungiDB:RhiirA1_440359"/>
<dbReference type="PROSITE" id="PS00061">
    <property type="entry name" value="ADH_SHORT"/>
    <property type="match status" value="1"/>
</dbReference>
<name>A0A2N0RZW9_9GLOM</name>
<dbReference type="PRINTS" id="PR00081">
    <property type="entry name" value="GDHRDH"/>
</dbReference>
<evidence type="ECO:0000256" key="4">
    <source>
        <dbReference type="RuleBase" id="RU000363"/>
    </source>
</evidence>
<dbReference type="EMBL" id="LLXH01000309">
    <property type="protein sequence ID" value="PKC68851.1"/>
    <property type="molecule type" value="Genomic_DNA"/>
</dbReference>
<comment type="caution">
    <text evidence="5">The sequence shown here is derived from an EMBL/GenBank/DDBJ whole genome shotgun (WGS) entry which is preliminary data.</text>
</comment>
<dbReference type="FunFam" id="3.40.50.720:FF:000047">
    <property type="entry name" value="NADP-dependent L-serine/L-allo-threonine dehydrogenase"/>
    <property type="match status" value="1"/>
</dbReference>
<dbReference type="PANTHER" id="PTHR42901:SF1">
    <property type="entry name" value="ALCOHOL DEHYDROGENASE"/>
    <property type="match status" value="1"/>
</dbReference>
<evidence type="ECO:0000313" key="5">
    <source>
        <dbReference type="EMBL" id="PKC68851.1"/>
    </source>
</evidence>
<dbReference type="InterPro" id="IPR002347">
    <property type="entry name" value="SDR_fam"/>
</dbReference>
<organism evidence="5 6">
    <name type="scientific">Rhizophagus irregularis</name>
    <dbReference type="NCBI Taxonomy" id="588596"/>
    <lineage>
        <taxon>Eukaryota</taxon>
        <taxon>Fungi</taxon>
        <taxon>Fungi incertae sedis</taxon>
        <taxon>Mucoromycota</taxon>
        <taxon>Glomeromycotina</taxon>
        <taxon>Glomeromycetes</taxon>
        <taxon>Glomerales</taxon>
        <taxon>Glomeraceae</taxon>
        <taxon>Rhizophagus</taxon>
    </lineage>
</organism>
<proteinExistence type="inferred from homology"/>
<evidence type="ECO:0000256" key="2">
    <source>
        <dbReference type="ARBA" id="ARBA00022857"/>
    </source>
</evidence>
<sequence length="328" mass="36565">MPFIILLSFKESFKYLVPLCPSHLRPASIVPNSSYLTELGADAYYFITRKFIDTLCQIFVEARGDCTGASAGIGEATALEFAKYNSKLILLARRAERLQKLKSQILEKYPNTRIHTCEVDVRNKQAIDNVIANLPQELKDIDVLVNNAGIAIGFETLENQSQEEIQATLETNVNGLIYVTQAVLPRMKERNSGDIIIMGSISGKQSHGFGNSIYSASKFAVEGITDSLRKELVKTKIRVLLIRPGSVETEFTLNRSRGNSEFSKIYYSGYEPLDAKDIAECVVFGANRPTNVVISELNVLPNAQVDTVTIHRDNDFNPMKALSEKYKN</sequence>
<evidence type="ECO:0000256" key="3">
    <source>
        <dbReference type="ARBA" id="ARBA00023002"/>
    </source>
</evidence>